<dbReference type="InterPro" id="IPR020287">
    <property type="entry name" value="Tail_sheath_C"/>
</dbReference>
<gene>
    <name evidence="4" type="ORF">ERS852407_02159</name>
</gene>
<dbReference type="Gene3D" id="3.40.50.11780">
    <property type="match status" value="2"/>
</dbReference>
<feature type="domain" description="Tail sheath protein C-terminal" evidence="3">
    <location>
        <begin position="465"/>
        <end position="569"/>
    </location>
</feature>
<dbReference type="RefSeq" id="WP_055654891.1">
    <property type="nucleotide sequence ID" value="NZ_CABIXC010000004.1"/>
</dbReference>
<sequence length="576" mass="63510">MAEYLSPGVYVEEFDSRVEPVEGVSTSIAGFIGVAEKGPVGSVPRMATNLSDFKRIYGTYLSERECGNYRFLAYAVEHFFINGGSRCFVTRVAPADASCAQGAVPNTGESVLKFKASNPGAWGNGLNIVISPSSKARTQVIDVLEAAEGKRYSVKNSAGFFDGDIVAFSDGNTTVYNRVVESKDNVISFEHEFEVDVTDKNLLPDKIISTCEFGLEVRSGDSVEIYENLSFNSNIPQFVEAQVSKSDLICVEYVGKGKEELRPPFECLASSAQDTVTVKLSGGTNGNILNMEASDFIGNDNGAGNRTGIQAFLDNDMVSVIAVPGVTDQKVQRSLTAQCERKNRFAVLDIPREAKAVQDIIRHRENLDTSYAAFYHPWVMVFDPLDKKNIAIPPSGSVMGIYARSDNSRGVHKAPANEVVRACVGLDVQFDKGEQDILNPKGVNLIRRFPGQGIRVWGARTAGSDGTWKYINVRRLFIFLEESIKKNTDWVVFEENNEELWRRVQRIIEVFLREVWRSGGLTGSSPEEAFYVNIGRDTMTQEEIDNGQLICIIGVAPVKPAEFIIFRITQNTASAQ</sequence>
<dbReference type="PANTHER" id="PTHR35861">
    <property type="match status" value="1"/>
</dbReference>
<dbReference type="EMBL" id="CYZE01000004">
    <property type="protein sequence ID" value="CUO20765.1"/>
    <property type="molecule type" value="Genomic_DNA"/>
</dbReference>
<dbReference type="PANTHER" id="PTHR35861:SF1">
    <property type="entry name" value="PHAGE TAIL SHEATH PROTEIN"/>
    <property type="match status" value="1"/>
</dbReference>
<evidence type="ECO:0000259" key="3">
    <source>
        <dbReference type="Pfam" id="PF17482"/>
    </source>
</evidence>
<dbReference type="InterPro" id="IPR035089">
    <property type="entry name" value="Phage_sheath_subtilisin"/>
</dbReference>
<organism evidence="4 5">
    <name type="scientific">Hungatella hathewayi</name>
    <dbReference type="NCBI Taxonomy" id="154046"/>
    <lineage>
        <taxon>Bacteria</taxon>
        <taxon>Bacillati</taxon>
        <taxon>Bacillota</taxon>
        <taxon>Clostridia</taxon>
        <taxon>Lachnospirales</taxon>
        <taxon>Lachnospiraceae</taxon>
        <taxon>Hungatella</taxon>
    </lineage>
</organism>
<name>A0A174D9S0_9FIRM</name>
<dbReference type="Pfam" id="PF17482">
    <property type="entry name" value="Phage_sheath_1C"/>
    <property type="match status" value="1"/>
</dbReference>
<protein>
    <submittedName>
        <fullName evidence="4">Phage tail sheath protein FI</fullName>
    </submittedName>
</protein>
<dbReference type="Pfam" id="PF04984">
    <property type="entry name" value="Phage_sheath_1"/>
    <property type="match status" value="1"/>
</dbReference>
<evidence type="ECO:0000256" key="1">
    <source>
        <dbReference type="ARBA" id="ARBA00008005"/>
    </source>
</evidence>
<dbReference type="InterPro" id="IPR052042">
    <property type="entry name" value="Tail_sheath_structural"/>
</dbReference>
<accession>A0A174D9S0</accession>
<evidence type="ECO:0000259" key="2">
    <source>
        <dbReference type="Pfam" id="PF04984"/>
    </source>
</evidence>
<reference evidence="4 5" key="1">
    <citation type="submission" date="2015-09" db="EMBL/GenBank/DDBJ databases">
        <authorList>
            <consortium name="Pathogen Informatics"/>
        </authorList>
    </citation>
    <scope>NUCLEOTIDE SEQUENCE [LARGE SCALE GENOMIC DNA]</scope>
    <source>
        <strain evidence="4 5">2789STDY5608850</strain>
    </source>
</reference>
<evidence type="ECO:0000313" key="5">
    <source>
        <dbReference type="Proteomes" id="UP000095651"/>
    </source>
</evidence>
<dbReference type="Proteomes" id="UP000095651">
    <property type="component" value="Unassembled WGS sequence"/>
</dbReference>
<dbReference type="AlphaFoldDB" id="A0A174D9S0"/>
<feature type="domain" description="Tail sheath protein subtilisin-like" evidence="2">
    <location>
        <begin position="314"/>
        <end position="462"/>
    </location>
</feature>
<evidence type="ECO:0000313" key="4">
    <source>
        <dbReference type="EMBL" id="CUO20765.1"/>
    </source>
</evidence>
<proteinExistence type="inferred from homology"/>
<comment type="similarity">
    <text evidence="1">Belongs to the myoviridae tail sheath protein family.</text>
</comment>